<dbReference type="Proteomes" id="UP000469424">
    <property type="component" value="Unassembled WGS sequence"/>
</dbReference>
<evidence type="ECO:0000256" key="1">
    <source>
        <dbReference type="SAM" id="Phobius"/>
    </source>
</evidence>
<keyword evidence="1" id="KW-0472">Membrane</keyword>
<keyword evidence="1" id="KW-0812">Transmembrane</keyword>
<accession>A0A6N7X2S7</accession>
<protein>
    <submittedName>
        <fullName evidence="2">Uncharacterized protein</fullName>
    </submittedName>
</protein>
<feature type="transmembrane region" description="Helical" evidence="1">
    <location>
        <begin position="97"/>
        <end position="118"/>
    </location>
</feature>
<comment type="caution">
    <text evidence="2">The sequence shown here is derived from an EMBL/GenBank/DDBJ whole genome shotgun (WGS) entry which is preliminary data.</text>
</comment>
<name>A0A6N7X2S7_9FIRM</name>
<evidence type="ECO:0000313" key="2">
    <source>
        <dbReference type="EMBL" id="MST69800.1"/>
    </source>
</evidence>
<organism evidence="2 3">
    <name type="scientific">Mogibacterium kristiansenii</name>
    <dbReference type="NCBI Taxonomy" id="2606708"/>
    <lineage>
        <taxon>Bacteria</taxon>
        <taxon>Bacillati</taxon>
        <taxon>Bacillota</taxon>
        <taxon>Clostridia</taxon>
        <taxon>Peptostreptococcales</taxon>
        <taxon>Anaerovoracaceae</taxon>
        <taxon>Mogibacterium</taxon>
    </lineage>
</organism>
<sequence length="137" mass="14910">MACFLVPATEAIITTVAAKVIQSKEKEESVKLTLPDGSVQEATRIKFSTKLGWLNKLLWGGSALLAFEHLWHGEVVPFFPFLTAVENGETADMLAEMGSAGVMMAVLVTAVWCGMLAVSSFMEKRAIRDCKLVKEGM</sequence>
<dbReference type="EMBL" id="VUNA01000001">
    <property type="protein sequence ID" value="MST69800.1"/>
    <property type="molecule type" value="Genomic_DNA"/>
</dbReference>
<gene>
    <name evidence="2" type="ORF">FYJ65_00340</name>
</gene>
<keyword evidence="1" id="KW-1133">Transmembrane helix</keyword>
<evidence type="ECO:0000313" key="3">
    <source>
        <dbReference type="Proteomes" id="UP000469424"/>
    </source>
</evidence>
<reference evidence="2 3" key="1">
    <citation type="submission" date="2019-08" db="EMBL/GenBank/DDBJ databases">
        <title>In-depth cultivation of the pig gut microbiome towards novel bacterial diversity and tailored functional studies.</title>
        <authorList>
            <person name="Wylensek D."/>
            <person name="Hitch T.C.A."/>
            <person name="Clavel T."/>
        </authorList>
    </citation>
    <scope>NUCLEOTIDE SEQUENCE [LARGE SCALE GENOMIC DNA]</scope>
    <source>
        <strain evidence="2 3">WCA-MUC-591-APC-4B</strain>
    </source>
</reference>
<proteinExistence type="predicted"/>
<keyword evidence="3" id="KW-1185">Reference proteome</keyword>
<dbReference type="RefSeq" id="WP_154553356.1">
    <property type="nucleotide sequence ID" value="NZ_JBJESO010000027.1"/>
</dbReference>
<dbReference type="AlphaFoldDB" id="A0A6N7X2S7"/>